<evidence type="ECO:0000256" key="1">
    <source>
        <dbReference type="SAM" id="MobiDB-lite"/>
    </source>
</evidence>
<sequence>MFQRNLPHVGLSLEQTEIRYVSLKKKKQWELEKKKFLPIPSGIIVENQIVDTESMNHLLRKWVTEEGLKGESVTLSIPPSRILVRAMSIPSTNSKQVSQLVELEVETGLHLPFENPVYDYIVTSIDEEHTHLLVFAAPSQLIKDYISLLGDVGIKVAAVELSATALARTIVTEHGRSFSNTMLIHLTDHLLDIYMFRSGQPVFMRSIESSRGLEDMSVLDDLNTSLSRQQIDDIIPEISRMLNFYQYSLHDGSVKIEEIFVTGLPQERELLAHELSQSLSDIQVEAVELETTQHAFQTDPDLNSYRVAVGAALRREDTKPINLLPQEKREKQQFSYSTIGLIALWILAMCGSIFYMISQNGTITEQERAIQQWSDRNTMAQLELSKWNGNGSSGAANQSVVDAVMNYRIDVVSILDSLTKQLPKSGMIRDISYNRSSNLLVTASMRNFNDAANYLVKLRSMPFVQAASVNKATKDNSVDSAVRPTKGQASLYLVIYTIDLQQPSVTSDTYAPSSTAVSSEEGGVSNGTAQ</sequence>
<keyword evidence="2" id="KW-1133">Transmembrane helix</keyword>
<organism evidence="3 4">
    <name type="scientific">Paenibacillus kyungheensis</name>
    <dbReference type="NCBI Taxonomy" id="1452732"/>
    <lineage>
        <taxon>Bacteria</taxon>
        <taxon>Bacillati</taxon>
        <taxon>Bacillota</taxon>
        <taxon>Bacilli</taxon>
        <taxon>Bacillales</taxon>
        <taxon>Paenibacillaceae</taxon>
        <taxon>Paenibacillus</taxon>
    </lineage>
</organism>
<dbReference type="AlphaFoldDB" id="A0AAX3M497"/>
<accession>A0AAX3M497</accession>
<name>A0AAX3M497_9BACL</name>
<keyword evidence="2" id="KW-0812">Transmembrane</keyword>
<dbReference type="Pfam" id="PF11104">
    <property type="entry name" value="PilM_2"/>
    <property type="match status" value="1"/>
</dbReference>
<dbReference type="Gene3D" id="3.30.420.40">
    <property type="match status" value="1"/>
</dbReference>
<proteinExistence type="predicted"/>
<dbReference type="InterPro" id="IPR050696">
    <property type="entry name" value="FtsA/MreB"/>
</dbReference>
<dbReference type="KEGG" id="pka:PQ456_04150"/>
<dbReference type="InterPro" id="IPR043129">
    <property type="entry name" value="ATPase_NBD"/>
</dbReference>
<dbReference type="PANTHER" id="PTHR32432:SF3">
    <property type="entry name" value="ETHANOLAMINE UTILIZATION PROTEIN EUTJ"/>
    <property type="match status" value="1"/>
</dbReference>
<dbReference type="SUPFAM" id="SSF53067">
    <property type="entry name" value="Actin-like ATPase domain"/>
    <property type="match status" value="1"/>
</dbReference>
<dbReference type="RefSeq" id="WP_273614993.1">
    <property type="nucleotide sequence ID" value="NZ_CP117416.1"/>
</dbReference>
<protein>
    <submittedName>
        <fullName evidence="3">Pilus assembly protein PilM</fullName>
    </submittedName>
</protein>
<dbReference type="InterPro" id="IPR005883">
    <property type="entry name" value="PilM"/>
</dbReference>
<evidence type="ECO:0000313" key="4">
    <source>
        <dbReference type="Proteomes" id="UP001220509"/>
    </source>
</evidence>
<feature type="transmembrane region" description="Helical" evidence="2">
    <location>
        <begin position="334"/>
        <end position="357"/>
    </location>
</feature>
<dbReference type="PANTHER" id="PTHR32432">
    <property type="entry name" value="CELL DIVISION PROTEIN FTSA-RELATED"/>
    <property type="match status" value="1"/>
</dbReference>
<evidence type="ECO:0000256" key="2">
    <source>
        <dbReference type="SAM" id="Phobius"/>
    </source>
</evidence>
<dbReference type="EMBL" id="CP117416">
    <property type="protein sequence ID" value="WCT56723.1"/>
    <property type="molecule type" value="Genomic_DNA"/>
</dbReference>
<feature type="region of interest" description="Disordered" evidence="1">
    <location>
        <begin position="505"/>
        <end position="530"/>
    </location>
</feature>
<keyword evidence="4" id="KW-1185">Reference proteome</keyword>
<feature type="compositionally biased region" description="Polar residues" evidence="1">
    <location>
        <begin position="505"/>
        <end position="518"/>
    </location>
</feature>
<reference evidence="3 4" key="1">
    <citation type="submission" date="2023-02" db="EMBL/GenBank/DDBJ databases">
        <title>Genome sequence of Paenibacillus kyungheensis KACC 18744.</title>
        <authorList>
            <person name="Kim S."/>
            <person name="Heo J."/>
            <person name="Kwon S.-W."/>
        </authorList>
    </citation>
    <scope>NUCLEOTIDE SEQUENCE [LARGE SCALE GENOMIC DNA]</scope>
    <source>
        <strain evidence="3 4">KACC 18744</strain>
    </source>
</reference>
<evidence type="ECO:0000313" key="3">
    <source>
        <dbReference type="EMBL" id="WCT56723.1"/>
    </source>
</evidence>
<keyword evidence="2" id="KW-0472">Membrane</keyword>
<dbReference type="Proteomes" id="UP001220509">
    <property type="component" value="Chromosome"/>
</dbReference>
<gene>
    <name evidence="3" type="primary">pilM</name>
    <name evidence="3" type="ORF">PQ456_04150</name>
</gene>